<evidence type="ECO:0000256" key="1">
    <source>
        <dbReference type="SAM" id="MobiDB-lite"/>
    </source>
</evidence>
<dbReference type="EC" id="2.4.-.-" evidence="3"/>
<accession>A0ABY4N4Q1</accession>
<reference evidence="3" key="1">
    <citation type="submission" date="2022-05" db="EMBL/GenBank/DDBJ databases">
        <title>Genomic analysis of Brachybacterium sp. CBA3104.</title>
        <authorList>
            <person name="Roh S.W."/>
            <person name="Kim Y.B."/>
            <person name="Kim Y."/>
        </authorList>
    </citation>
    <scope>NUCLEOTIDE SEQUENCE</scope>
    <source>
        <strain evidence="3">CBA3104</strain>
    </source>
</reference>
<evidence type="ECO:0000259" key="2">
    <source>
        <dbReference type="Pfam" id="PF19320"/>
    </source>
</evidence>
<proteinExistence type="predicted"/>
<evidence type="ECO:0000313" key="3">
    <source>
        <dbReference type="EMBL" id="UQN28060.1"/>
    </source>
</evidence>
<name>A0ABY4N4Q1_9MICO</name>
<dbReference type="Proteomes" id="UP001055868">
    <property type="component" value="Chromosome"/>
</dbReference>
<sequence>MHVGTTLQRTPSAAAPLWEQAFAAWAWRHAVGPRPVHVEVGTPGSDGADAPAVAPDSTRRPRLLGADAGTVIDLGEIGAEGRTVDLADPSTPAWLWVEEAADGSGATWSGVRWWVDEQVELPRVSAIVPTFRREDDATAQAHAFAAMPFVARVLVIDQGGTLAGHAPFTRLLDAQEGMSADLPDSLATARIELLEQPNLGGSGGYARGMLASLDDPSQAVFLSDDDALISEESLRRLLTFQALAEAPTILGTGLLDADSPAGAPTLLTEAEHVERRTFFWRSADGMHGPLDLAGTTPADWDALLPRTAADYTGWWGTLLPPGAVGTLGLPAPFFLKWDDAEYGLRASASGYSTMVLPGASVTHPSWDAYRTQMSWSARILHRNRLATAAAHRAGRGVLADSLAHQLKHVLSGLHLTARLWDEGARAALAGPEAWLGRDLGTARADGQAVVDAWRERQRPRTESLEPTRTTPFSLSAGALRALARALSPVRAPRSVLEIPASEVSWRTVLGADAVIITSARGERIDAFAIEGHDDRSLLLRVLRTHVRLALRWGRLRRRYARALPRWTTAGAWREILERAEQPGTEVPRSEEHAAEQQDSERQSTEHESTEERTDESADASPEGGR</sequence>
<keyword evidence="4" id="KW-1185">Reference proteome</keyword>
<keyword evidence="3" id="KW-0808">Transferase</keyword>
<dbReference type="Gene3D" id="3.90.550.60">
    <property type="match status" value="1"/>
</dbReference>
<feature type="compositionally biased region" description="Basic and acidic residues" evidence="1">
    <location>
        <begin position="587"/>
        <end position="615"/>
    </location>
</feature>
<dbReference type="Pfam" id="PF13641">
    <property type="entry name" value="Glyco_tranf_2_3"/>
    <property type="match status" value="1"/>
</dbReference>
<protein>
    <submittedName>
        <fullName evidence="3">Glycosyltransferase</fullName>
        <ecNumber evidence="3">2.4.-.-</ecNumber>
    </submittedName>
</protein>
<dbReference type="InterPro" id="IPR045699">
    <property type="entry name" value="GlfT2_C"/>
</dbReference>
<organism evidence="3 4">
    <name type="scientific">Brachybacterium kimchii</name>
    <dbReference type="NCBI Taxonomy" id="2942909"/>
    <lineage>
        <taxon>Bacteria</taxon>
        <taxon>Bacillati</taxon>
        <taxon>Actinomycetota</taxon>
        <taxon>Actinomycetes</taxon>
        <taxon>Micrococcales</taxon>
        <taxon>Dermabacteraceae</taxon>
        <taxon>Brachybacterium</taxon>
    </lineage>
</organism>
<feature type="domain" description="Galactofuranosyltransferase-2 C-terminal" evidence="2">
    <location>
        <begin position="467"/>
        <end position="577"/>
    </location>
</feature>
<evidence type="ECO:0000313" key="4">
    <source>
        <dbReference type="Proteomes" id="UP001055868"/>
    </source>
</evidence>
<dbReference type="EMBL" id="CP097218">
    <property type="protein sequence ID" value="UQN28060.1"/>
    <property type="molecule type" value="Genomic_DNA"/>
</dbReference>
<dbReference type="InterPro" id="IPR029044">
    <property type="entry name" value="Nucleotide-diphossugar_trans"/>
</dbReference>
<dbReference type="GO" id="GO:0016757">
    <property type="term" value="F:glycosyltransferase activity"/>
    <property type="evidence" value="ECO:0007669"/>
    <property type="project" value="UniProtKB-KW"/>
</dbReference>
<dbReference type="Pfam" id="PF19320">
    <property type="entry name" value="GlfT2_domain3"/>
    <property type="match status" value="1"/>
</dbReference>
<gene>
    <name evidence="3" type="ORF">M4486_10380</name>
</gene>
<feature type="region of interest" description="Disordered" evidence="1">
    <location>
        <begin position="578"/>
        <end position="625"/>
    </location>
</feature>
<feature type="region of interest" description="Disordered" evidence="1">
    <location>
        <begin position="38"/>
        <end position="57"/>
    </location>
</feature>
<dbReference type="RefSeq" id="WP_249477012.1">
    <property type="nucleotide sequence ID" value="NZ_CP097218.1"/>
</dbReference>
<keyword evidence="3" id="KW-0328">Glycosyltransferase</keyword>
<dbReference type="SUPFAM" id="SSF53448">
    <property type="entry name" value="Nucleotide-diphospho-sugar transferases"/>
    <property type="match status" value="1"/>
</dbReference>